<name>A0AAV6JZD7_9ERIC</name>
<accession>A0AAV6JZD7</accession>
<reference evidence="2 3" key="1">
    <citation type="submission" date="2020-08" db="EMBL/GenBank/DDBJ databases">
        <title>Plant Genome Project.</title>
        <authorList>
            <person name="Zhang R.-G."/>
        </authorList>
    </citation>
    <scope>NUCLEOTIDE SEQUENCE [LARGE SCALE GENOMIC DNA]</scope>
    <source>
        <strain evidence="2">WSP0</strain>
        <tissue evidence="2">Leaf</tissue>
    </source>
</reference>
<evidence type="ECO:0000313" key="3">
    <source>
        <dbReference type="Proteomes" id="UP000823749"/>
    </source>
</evidence>
<dbReference type="AlphaFoldDB" id="A0AAV6JZD7"/>
<organism evidence="2 3">
    <name type="scientific">Rhododendron griersonianum</name>
    <dbReference type="NCBI Taxonomy" id="479676"/>
    <lineage>
        <taxon>Eukaryota</taxon>
        <taxon>Viridiplantae</taxon>
        <taxon>Streptophyta</taxon>
        <taxon>Embryophyta</taxon>
        <taxon>Tracheophyta</taxon>
        <taxon>Spermatophyta</taxon>
        <taxon>Magnoliopsida</taxon>
        <taxon>eudicotyledons</taxon>
        <taxon>Gunneridae</taxon>
        <taxon>Pentapetalae</taxon>
        <taxon>asterids</taxon>
        <taxon>Ericales</taxon>
        <taxon>Ericaceae</taxon>
        <taxon>Ericoideae</taxon>
        <taxon>Rhodoreae</taxon>
        <taxon>Rhododendron</taxon>
    </lineage>
</organism>
<feature type="region of interest" description="Disordered" evidence="1">
    <location>
        <begin position="196"/>
        <end position="226"/>
    </location>
</feature>
<gene>
    <name evidence="2" type="ORF">RHGRI_017895</name>
</gene>
<comment type="caution">
    <text evidence="2">The sequence shown here is derived from an EMBL/GenBank/DDBJ whole genome shotgun (WGS) entry which is preliminary data.</text>
</comment>
<evidence type="ECO:0000256" key="1">
    <source>
        <dbReference type="SAM" id="MobiDB-lite"/>
    </source>
</evidence>
<dbReference type="Proteomes" id="UP000823749">
    <property type="component" value="Chromosome 6"/>
</dbReference>
<keyword evidence="3" id="KW-1185">Reference proteome</keyword>
<protein>
    <submittedName>
        <fullName evidence="2">Uncharacterized protein</fullName>
    </submittedName>
</protein>
<proteinExistence type="predicted"/>
<sequence>MVVCTEDVVRSLRAFSKQPSTSSQTGNFGAIAGQPSPVAVPFFPFPLLYFPSIDPFSIHAFTLPLPLAGPDWGSASWVDRSIYCRSRSDAAICVAFLIFQFLSRRSPPFLPNLRCRTSGGSRISVLLYQRRHLVLEVSPRGRHKVVGTNLLPDTNDGGDRVGNSVNVDGAGPSFADVVSGILCTSLPEESIEAFEESESAVSTSANGGDAEATRQGFIPPSPNPVTQRPPTMVEDTLAYIQDAQAPAGNNEHHRRSVNDQIALPLENARARDNVAFWQQRSSIHQRLGDQ</sequence>
<evidence type="ECO:0000313" key="2">
    <source>
        <dbReference type="EMBL" id="KAG5545544.1"/>
    </source>
</evidence>
<dbReference type="EMBL" id="JACTNZ010000006">
    <property type="protein sequence ID" value="KAG5545544.1"/>
    <property type="molecule type" value="Genomic_DNA"/>
</dbReference>